<protein>
    <submittedName>
        <fullName evidence="2">Uncharacterized protein</fullName>
    </submittedName>
</protein>
<dbReference type="Proteomes" id="UP001148018">
    <property type="component" value="Unassembled WGS sequence"/>
</dbReference>
<name>A0A9Q0IHQ1_9TELE</name>
<organism evidence="2 3">
    <name type="scientific">Muraenolepis orangiensis</name>
    <name type="common">Patagonian moray cod</name>
    <dbReference type="NCBI Taxonomy" id="630683"/>
    <lineage>
        <taxon>Eukaryota</taxon>
        <taxon>Metazoa</taxon>
        <taxon>Chordata</taxon>
        <taxon>Craniata</taxon>
        <taxon>Vertebrata</taxon>
        <taxon>Euteleostomi</taxon>
        <taxon>Actinopterygii</taxon>
        <taxon>Neopterygii</taxon>
        <taxon>Teleostei</taxon>
        <taxon>Neoteleostei</taxon>
        <taxon>Acanthomorphata</taxon>
        <taxon>Zeiogadaria</taxon>
        <taxon>Gadariae</taxon>
        <taxon>Gadiformes</taxon>
        <taxon>Muraenolepidoidei</taxon>
        <taxon>Muraenolepididae</taxon>
        <taxon>Muraenolepis</taxon>
    </lineage>
</organism>
<feature type="non-terminal residue" evidence="2">
    <location>
        <position position="1"/>
    </location>
</feature>
<accession>A0A9Q0IHQ1</accession>
<dbReference type="EMBL" id="JANIIK010000048">
    <property type="protein sequence ID" value="KAJ3599184.1"/>
    <property type="molecule type" value="Genomic_DNA"/>
</dbReference>
<comment type="caution">
    <text evidence="2">The sequence shown here is derived from an EMBL/GenBank/DDBJ whole genome shotgun (WGS) entry which is preliminary data.</text>
</comment>
<evidence type="ECO:0000313" key="3">
    <source>
        <dbReference type="Proteomes" id="UP001148018"/>
    </source>
</evidence>
<evidence type="ECO:0000313" key="2">
    <source>
        <dbReference type="EMBL" id="KAJ3599184.1"/>
    </source>
</evidence>
<gene>
    <name evidence="2" type="ORF">NHX12_033147</name>
</gene>
<feature type="region of interest" description="Disordered" evidence="1">
    <location>
        <begin position="50"/>
        <end position="79"/>
    </location>
</feature>
<evidence type="ECO:0000256" key="1">
    <source>
        <dbReference type="SAM" id="MobiDB-lite"/>
    </source>
</evidence>
<proteinExistence type="predicted"/>
<reference evidence="2" key="1">
    <citation type="submission" date="2022-07" db="EMBL/GenBank/DDBJ databases">
        <title>Chromosome-level genome of Muraenolepis orangiensis.</title>
        <authorList>
            <person name="Kim J."/>
        </authorList>
    </citation>
    <scope>NUCLEOTIDE SEQUENCE</scope>
    <source>
        <strain evidence="2">KU_S4_2022</strain>
        <tissue evidence="2">Muscle</tissue>
    </source>
</reference>
<dbReference type="AlphaFoldDB" id="A0A9Q0IHQ1"/>
<sequence>MSGFLGSEPKVQLVLIIFQRAADTTAAPGRRERLHLRRAVLIFRLQTPASPANTLLDPSSLGGPPSELFASFSPTSVPS</sequence>
<keyword evidence="3" id="KW-1185">Reference proteome</keyword>